<feature type="compositionally biased region" description="Low complexity" evidence="1">
    <location>
        <begin position="78"/>
        <end position="91"/>
    </location>
</feature>
<proteinExistence type="predicted"/>
<dbReference type="RefSeq" id="WP_168146609.1">
    <property type="nucleotide sequence ID" value="NZ_JAAVXB010000002.1"/>
</dbReference>
<dbReference type="Pfam" id="PF20099">
    <property type="entry name" value="DUF6489"/>
    <property type="match status" value="1"/>
</dbReference>
<protein>
    <submittedName>
        <fullName evidence="2">Uncharacterized protein</fullName>
    </submittedName>
</protein>
<feature type="compositionally biased region" description="Low complexity" evidence="1">
    <location>
        <begin position="112"/>
        <end position="123"/>
    </location>
</feature>
<dbReference type="Proteomes" id="UP000653472">
    <property type="component" value="Unassembled WGS sequence"/>
</dbReference>
<evidence type="ECO:0000256" key="1">
    <source>
        <dbReference type="SAM" id="MobiDB-lite"/>
    </source>
</evidence>
<name>A0A970B8F6_9GAMM</name>
<feature type="compositionally biased region" description="Basic residues" evidence="1">
    <location>
        <begin position="92"/>
        <end position="111"/>
    </location>
</feature>
<accession>A0A970B8F6</accession>
<keyword evidence="3" id="KW-1185">Reference proteome</keyword>
<gene>
    <name evidence="2" type="ORF">G7Y82_03330</name>
</gene>
<comment type="caution">
    <text evidence="2">The sequence shown here is derived from an EMBL/GenBank/DDBJ whole genome shotgun (WGS) entry which is preliminary data.</text>
</comment>
<dbReference type="InterPro" id="IPR045502">
    <property type="entry name" value="DUF6489"/>
</dbReference>
<evidence type="ECO:0000313" key="2">
    <source>
        <dbReference type="EMBL" id="NKF21336.1"/>
    </source>
</evidence>
<evidence type="ECO:0000313" key="3">
    <source>
        <dbReference type="Proteomes" id="UP000653472"/>
    </source>
</evidence>
<sequence length="123" mass="13350">MQIKIEIDVRPEELRRFLGLPDVSGLQEDIVAFLRDKLGAAGEFDASQFVKNNFDTLRRTPAWKRFASRLRAGESAEEAAAGAAAETAAARSKARPKSTRAPRKRSPRKTAAKPAAAPSSDAD</sequence>
<dbReference type="EMBL" id="JAAVXB010000002">
    <property type="protein sequence ID" value="NKF21336.1"/>
    <property type="molecule type" value="Genomic_DNA"/>
</dbReference>
<dbReference type="AlphaFoldDB" id="A0A970B8F6"/>
<feature type="region of interest" description="Disordered" evidence="1">
    <location>
        <begin position="75"/>
        <end position="123"/>
    </location>
</feature>
<organism evidence="2 3">
    <name type="scientific">Solimonas marina</name>
    <dbReference type="NCBI Taxonomy" id="2714601"/>
    <lineage>
        <taxon>Bacteria</taxon>
        <taxon>Pseudomonadati</taxon>
        <taxon>Pseudomonadota</taxon>
        <taxon>Gammaproteobacteria</taxon>
        <taxon>Nevskiales</taxon>
        <taxon>Nevskiaceae</taxon>
        <taxon>Solimonas</taxon>
    </lineage>
</organism>
<reference evidence="2" key="1">
    <citation type="submission" date="2020-03" db="EMBL/GenBank/DDBJ databases">
        <title>Solimonas marina sp. nov., isolated from deep seawater of the Pacific Ocean.</title>
        <authorList>
            <person name="Liu X."/>
            <person name="Lai Q."/>
            <person name="Sun F."/>
            <person name="Gai Y."/>
            <person name="Li G."/>
            <person name="Shao Z."/>
        </authorList>
    </citation>
    <scope>NUCLEOTIDE SEQUENCE</scope>
    <source>
        <strain evidence="2">C16B3</strain>
    </source>
</reference>